<comment type="caution">
    <text evidence="6">The sequence shown here is derived from an EMBL/GenBank/DDBJ whole genome shotgun (WGS) entry which is preliminary data.</text>
</comment>
<dbReference type="PANTHER" id="PTHR36985">
    <property type="entry name" value="TRANSLOCATION AND ASSEMBLY MODULE SUBUNIT TAMB"/>
    <property type="match status" value="1"/>
</dbReference>
<keyword evidence="2" id="KW-0812">Transmembrane</keyword>
<dbReference type="RefSeq" id="WP_255902269.1">
    <property type="nucleotide sequence ID" value="NZ_JAFMZO010000002.1"/>
</dbReference>
<dbReference type="PANTHER" id="PTHR36985:SF1">
    <property type="entry name" value="TRANSLOCATION AND ASSEMBLY MODULE SUBUNIT TAMB"/>
    <property type="match status" value="1"/>
</dbReference>
<organism evidence="6 7">
    <name type="scientific">Paradesertivirga mongoliensis</name>
    <dbReference type="NCBI Taxonomy" id="2100740"/>
    <lineage>
        <taxon>Bacteria</taxon>
        <taxon>Pseudomonadati</taxon>
        <taxon>Bacteroidota</taxon>
        <taxon>Sphingobacteriia</taxon>
        <taxon>Sphingobacteriales</taxon>
        <taxon>Sphingobacteriaceae</taxon>
        <taxon>Paradesertivirga</taxon>
    </lineage>
</organism>
<sequence length="1487" mass="165615">MIFSLQFKPVQTVIAKRAAKYLSKELNTTVSIESLYIKPFKSIVLEGLYVQDLDKDTLLHSPKFTVDLNYFSLKERVVSVNTVQMDDGKFFLKTYKTGETNLQFIINYFDTGTPRPSTTPKRRYDVSIDKVVLNNIDFKYKNYNRNSVLKRINFDDLHLRNVNTTVLNVNSKTHLFQADVQNLNFREKSGFYLKNLSAKAAIDTNQMEFKGLVLQTPSSQVADYLLLKYKNFKDLNKFVSKVYLNARLKNTHIHSRDLAFFADNLPQNLEVKLKGNVSGYVTDIKARNFTASAGQATYVKGNFDIKGLGTNKGISLFSKVDRLYSNAKDADRLAKLFTGKSNLIPAVVAKFGNVSFGGEIITLIKQYRADGKLKTSLEKVDVNGQFKTALGRVNTDATLVMNGGPRYSGRIKAYDFNLGKLLDRKDLGYTTLSANVVGKGFSLGNIEENIIANVTYIDYNGYRYTNVDVKGRYNKNLFNGNIDINDRNLKLNFLGGINFASKLPTFNFDARLRNTNLHKLGFTKDTVQIDADFHTDFTGNNLNNIQGNLQLKKIRVTTPQHSMVVDSVYVLAKGVGNSRSLTINSDILDAGIKGQYDLNKLPNYFTSVIKQYIPSLKSKGGPRGVQNFDFTLSLKYFEPISVMFIPALKIPEGADFQGRFVSAENIATLTGTSSLIEYNNIKVNNLIIDESTTASALNVFVTSDRVDINDNLYIKNVNVLNVFRNDSLSLNVKLSDKDAVNQLDLNGLVEFDTETFARLSLLPSDVIINKEVWRILEQVQIDYNKGKLAIKNFALVRDNQYLTLDGIISNDPADKLNAGFKQFRLETFNPLMPVKKSSQEKRVTLGGELNGSIILSSVTKTPKLESDLVIDSLVMNDTYIGEMTMVANLDNRTRLVDMVVNIQKDGKETMNIAGNYDANTDKNTLNLDVVMDDSELVVFQPFIKHLVSNLSGKISSNLKITGNVFDPQINGTARLKDADLVINYLKTRYRINDDLRISNSIIDLGRLELMDIRNNTAQAVGTINLKNPLIPVVDIEIEAERPFMVLNTTSKDNALYYGTAYGTGTFTFKGPTNNMEIVIDAKTEEGTVFNIPLNAAERVSSNDMITFVAKDSTLAPAKAPTFSGLTMTLVLEVDEASVVNIITDLGKLSGRGNSQELRLEISSLGDFRMFGTYLIKSGKFQYTAQEYISKIFQISQGGSIRWTGDPVEADITLNAVYSNRANVGKLYEAAGYSGTEHNQSIVSEAVMTLSGNLLRPDIKFDINFPQDPYVKDELNSYLSEASNRTQQALSFIARGSFASNTGMKLDAVNETFVNVFTEVTFNRINDILAQALNLPSVDLNVRSLNDARATVSLFNDRVLLTGGITDTRDNVGGFDVIGNSFSRDAEAQFFIKKDANSSLIARASNRLNNRMMLNRNQEYVSSLGLVYTKDFDTLGEFLRALIGKGTKEEKEEEDKPQGPPPPVNTNPAIVIVPAPSEQNAQKKAANK</sequence>
<keyword evidence="4" id="KW-0472">Membrane</keyword>
<keyword evidence="7" id="KW-1185">Reference proteome</keyword>
<comment type="subcellular location">
    <subcellularLocation>
        <location evidence="1">Membrane</location>
        <topology evidence="1">Single-pass membrane protein</topology>
    </subcellularLocation>
</comment>
<evidence type="ECO:0000256" key="5">
    <source>
        <dbReference type="SAM" id="MobiDB-lite"/>
    </source>
</evidence>
<evidence type="ECO:0000256" key="3">
    <source>
        <dbReference type="ARBA" id="ARBA00022989"/>
    </source>
</evidence>
<proteinExistence type="predicted"/>
<evidence type="ECO:0000256" key="4">
    <source>
        <dbReference type="ARBA" id="ARBA00023136"/>
    </source>
</evidence>
<dbReference type="Proteomes" id="UP001597387">
    <property type="component" value="Unassembled WGS sequence"/>
</dbReference>
<gene>
    <name evidence="6" type="ORF">ACFSJU_00625</name>
</gene>
<dbReference type="EMBL" id="JBHUHZ010000001">
    <property type="protein sequence ID" value="MFD2160884.1"/>
    <property type="molecule type" value="Genomic_DNA"/>
</dbReference>
<accession>A0ABW4ZG80</accession>
<evidence type="ECO:0000256" key="2">
    <source>
        <dbReference type="ARBA" id="ARBA00022692"/>
    </source>
</evidence>
<feature type="region of interest" description="Disordered" evidence="5">
    <location>
        <begin position="1445"/>
        <end position="1487"/>
    </location>
</feature>
<evidence type="ECO:0000313" key="6">
    <source>
        <dbReference type="EMBL" id="MFD2160884.1"/>
    </source>
</evidence>
<evidence type="ECO:0000256" key="1">
    <source>
        <dbReference type="ARBA" id="ARBA00004167"/>
    </source>
</evidence>
<reference evidence="7" key="1">
    <citation type="journal article" date="2019" name="Int. J. Syst. Evol. Microbiol.">
        <title>The Global Catalogue of Microorganisms (GCM) 10K type strain sequencing project: providing services to taxonomists for standard genome sequencing and annotation.</title>
        <authorList>
            <consortium name="The Broad Institute Genomics Platform"/>
            <consortium name="The Broad Institute Genome Sequencing Center for Infectious Disease"/>
            <person name="Wu L."/>
            <person name="Ma J."/>
        </authorList>
    </citation>
    <scope>NUCLEOTIDE SEQUENCE [LARGE SCALE GENOMIC DNA]</scope>
    <source>
        <strain evidence="7">KCTC 42217</strain>
    </source>
</reference>
<evidence type="ECO:0000313" key="7">
    <source>
        <dbReference type="Proteomes" id="UP001597387"/>
    </source>
</evidence>
<keyword evidence="3" id="KW-1133">Transmembrane helix</keyword>
<feature type="compositionally biased region" description="Basic and acidic residues" evidence="5">
    <location>
        <begin position="1445"/>
        <end position="1456"/>
    </location>
</feature>
<protein>
    <submittedName>
        <fullName evidence="6">Translocation/assembly module TamB</fullName>
    </submittedName>
</protein>
<name>A0ABW4ZG80_9SPHI</name>